<dbReference type="RefSeq" id="WP_183675497.1">
    <property type="nucleotide sequence ID" value="NZ_CBCRYX010000014.1"/>
</dbReference>
<dbReference type="CDD" id="cd01941">
    <property type="entry name" value="YeiC_kinase_like"/>
    <property type="match status" value="1"/>
</dbReference>
<dbReference type="AlphaFoldDB" id="A0A9Q2D021"/>
<dbReference type="GO" id="GO:0016301">
    <property type="term" value="F:kinase activity"/>
    <property type="evidence" value="ECO:0007669"/>
    <property type="project" value="UniProtKB-KW"/>
</dbReference>
<reference evidence="4 5" key="1">
    <citation type="submission" date="2020-08" db="EMBL/GenBank/DDBJ databases">
        <title>Genomic Encyclopedia of Type Strains, Phase IV (KMG-IV): sequencing the most valuable type-strain genomes for metagenomic binning, comparative biology and taxonomic classification.</title>
        <authorList>
            <person name="Goeker M."/>
        </authorList>
    </citation>
    <scope>NUCLEOTIDE SEQUENCE [LARGE SCALE GENOMIC DNA]</scope>
    <source>
        <strain evidence="4 5">DSM 19163</strain>
    </source>
</reference>
<evidence type="ECO:0000256" key="1">
    <source>
        <dbReference type="ARBA" id="ARBA00022679"/>
    </source>
</evidence>
<dbReference type="Pfam" id="PF00294">
    <property type="entry name" value="PfkB"/>
    <property type="match status" value="1"/>
</dbReference>
<evidence type="ECO:0000259" key="3">
    <source>
        <dbReference type="Pfam" id="PF00294"/>
    </source>
</evidence>
<dbReference type="InterPro" id="IPR029056">
    <property type="entry name" value="Ribokinase-like"/>
</dbReference>
<dbReference type="InterPro" id="IPR036388">
    <property type="entry name" value="WH-like_DNA-bd_sf"/>
</dbReference>
<dbReference type="InterPro" id="IPR036390">
    <property type="entry name" value="WH_DNA-bd_sf"/>
</dbReference>
<evidence type="ECO:0000256" key="2">
    <source>
        <dbReference type="ARBA" id="ARBA00022777"/>
    </source>
</evidence>
<feature type="domain" description="Carbohydrate kinase PfkB" evidence="3">
    <location>
        <begin position="60"/>
        <end position="338"/>
    </location>
</feature>
<organism evidence="4 5">
    <name type="scientific">Nosocomiicoccus ampullae</name>
    <dbReference type="NCBI Taxonomy" id="489910"/>
    <lineage>
        <taxon>Bacteria</taxon>
        <taxon>Bacillati</taxon>
        <taxon>Bacillota</taxon>
        <taxon>Bacilli</taxon>
        <taxon>Bacillales</taxon>
        <taxon>Staphylococcaceae</taxon>
        <taxon>Nosocomiicoccus</taxon>
    </lineage>
</organism>
<keyword evidence="2 4" id="KW-0418">Kinase</keyword>
<comment type="caution">
    <text evidence="4">The sequence shown here is derived from an EMBL/GenBank/DDBJ whole genome shotgun (WGS) entry which is preliminary data.</text>
</comment>
<dbReference type="InterPro" id="IPR011611">
    <property type="entry name" value="PfkB_dom"/>
</dbReference>
<dbReference type="GO" id="GO:0005737">
    <property type="term" value="C:cytoplasm"/>
    <property type="evidence" value="ECO:0007669"/>
    <property type="project" value="TreeGrafter"/>
</dbReference>
<dbReference type="PANTHER" id="PTHR42909">
    <property type="entry name" value="ZGC:136858"/>
    <property type="match status" value="1"/>
</dbReference>
<dbReference type="InterPro" id="IPR002173">
    <property type="entry name" value="Carboh/pur_kinase_PfkB_CS"/>
</dbReference>
<dbReference type="Gene3D" id="1.10.10.10">
    <property type="entry name" value="Winged helix-like DNA-binding domain superfamily/Winged helix DNA-binding domain"/>
    <property type="match status" value="1"/>
</dbReference>
<accession>A0A9Q2D021</accession>
<protein>
    <submittedName>
        <fullName evidence="4">Sugar/nucleoside kinase (Ribokinase family)</fullName>
    </submittedName>
</protein>
<gene>
    <name evidence="4" type="ORF">HNQ45_001564</name>
</gene>
<dbReference type="Pfam" id="PF13412">
    <property type="entry name" value="HTH_24"/>
    <property type="match status" value="1"/>
</dbReference>
<dbReference type="Proteomes" id="UP000579136">
    <property type="component" value="Unassembled WGS sequence"/>
</dbReference>
<dbReference type="GO" id="GO:0004730">
    <property type="term" value="F:pseudouridylate synthase activity"/>
    <property type="evidence" value="ECO:0007669"/>
    <property type="project" value="TreeGrafter"/>
</dbReference>
<dbReference type="PANTHER" id="PTHR42909:SF4">
    <property type="entry name" value="CARBOHYDRATE KINASE, PFKB FAMILY"/>
    <property type="match status" value="1"/>
</dbReference>
<name>A0A9Q2D021_9STAP</name>
<keyword evidence="1" id="KW-0808">Transferase</keyword>
<dbReference type="Gene3D" id="3.40.1190.20">
    <property type="match status" value="1"/>
</dbReference>
<evidence type="ECO:0000313" key="4">
    <source>
        <dbReference type="EMBL" id="MBB5176674.1"/>
    </source>
</evidence>
<dbReference type="PROSITE" id="PS00584">
    <property type="entry name" value="PFKB_KINASES_2"/>
    <property type="match status" value="1"/>
</dbReference>
<dbReference type="EMBL" id="JACHHF010000012">
    <property type="protein sequence ID" value="MBB5176674.1"/>
    <property type="molecule type" value="Genomic_DNA"/>
</dbReference>
<dbReference type="GO" id="GO:0016798">
    <property type="term" value="F:hydrolase activity, acting on glycosyl bonds"/>
    <property type="evidence" value="ECO:0007669"/>
    <property type="project" value="TreeGrafter"/>
</dbReference>
<dbReference type="SUPFAM" id="SSF46785">
    <property type="entry name" value="Winged helix' DNA-binding domain"/>
    <property type="match status" value="1"/>
</dbReference>
<evidence type="ECO:0000313" key="5">
    <source>
        <dbReference type="Proteomes" id="UP000579136"/>
    </source>
</evidence>
<dbReference type="SUPFAM" id="SSF53613">
    <property type="entry name" value="Ribokinase-like"/>
    <property type="match status" value="1"/>
</dbReference>
<proteinExistence type="predicted"/>
<keyword evidence="5" id="KW-1185">Reference proteome</keyword>
<sequence>MNQREAEVLNLIKENPFISQSELSKKLGLTASSVSRIVAELVHKEFIQGQAYVLNEEFPIVCVGAANIDKKFFVHQTLIHGTSNPIDSAHSVGGVVRNIAENLGRLGQNVALITTRGDDAEWLKVKEASEAYINLDFTEIIEGKNTGAYTALINREGEMEYGFADMSIYDEFTPEVLIRQTYILKRAKCIVADLNVPKVTLEFLTAYAEKHDIKLVFIPVSGPKMNRLPDYLEPVDWLIVNRDETETEFNMEIKTDDDLIKGARLWNARGVSNVVVTNGSKSLAYSSNDYEKIYPIKQSTRVVDVTGAGDSFSSAVIYGWLNGYNIDDCIELGMVNSTKTIETDYTVRQDLSEQQLKLDLEAYKNESIN</sequence>